<gene>
    <name evidence="2" type="ORF">HaLaN_09406</name>
</gene>
<proteinExistence type="predicted"/>
<reference evidence="2 3" key="1">
    <citation type="submission" date="2020-02" db="EMBL/GenBank/DDBJ databases">
        <title>Draft genome sequence of Haematococcus lacustris strain NIES-144.</title>
        <authorList>
            <person name="Morimoto D."/>
            <person name="Nakagawa S."/>
            <person name="Yoshida T."/>
            <person name="Sawayama S."/>
        </authorList>
    </citation>
    <scope>NUCLEOTIDE SEQUENCE [LARGE SCALE GENOMIC DNA]</scope>
    <source>
        <strain evidence="2 3">NIES-144</strain>
    </source>
</reference>
<protein>
    <submittedName>
        <fullName evidence="2">Uncharacterized protein</fullName>
    </submittedName>
</protein>
<dbReference type="EMBL" id="BLLF01000620">
    <property type="protein sequence ID" value="GFH13507.1"/>
    <property type="molecule type" value="Genomic_DNA"/>
</dbReference>
<feature type="region of interest" description="Disordered" evidence="1">
    <location>
        <begin position="70"/>
        <end position="91"/>
    </location>
</feature>
<accession>A0A699YTG6</accession>
<evidence type="ECO:0000313" key="3">
    <source>
        <dbReference type="Proteomes" id="UP000485058"/>
    </source>
</evidence>
<comment type="caution">
    <text evidence="2">The sequence shown here is derived from an EMBL/GenBank/DDBJ whole genome shotgun (WGS) entry which is preliminary data.</text>
</comment>
<sequence length="91" mass="9738">MLLDIAEASSRAVGGERARQGIACTDACSYARAGSRRRIPPAARQCAWWVALQQYPSRSIVAQSASNVVNNDMPPSLRSRTGDSRGLYAAA</sequence>
<keyword evidence="3" id="KW-1185">Reference proteome</keyword>
<name>A0A699YTG6_HAELA</name>
<dbReference type="AlphaFoldDB" id="A0A699YTG6"/>
<organism evidence="2 3">
    <name type="scientific">Haematococcus lacustris</name>
    <name type="common">Green alga</name>
    <name type="synonym">Haematococcus pluvialis</name>
    <dbReference type="NCBI Taxonomy" id="44745"/>
    <lineage>
        <taxon>Eukaryota</taxon>
        <taxon>Viridiplantae</taxon>
        <taxon>Chlorophyta</taxon>
        <taxon>core chlorophytes</taxon>
        <taxon>Chlorophyceae</taxon>
        <taxon>CS clade</taxon>
        <taxon>Chlamydomonadales</taxon>
        <taxon>Haematococcaceae</taxon>
        <taxon>Haematococcus</taxon>
    </lineage>
</organism>
<dbReference type="Proteomes" id="UP000485058">
    <property type="component" value="Unassembled WGS sequence"/>
</dbReference>
<evidence type="ECO:0000256" key="1">
    <source>
        <dbReference type="SAM" id="MobiDB-lite"/>
    </source>
</evidence>
<evidence type="ECO:0000313" key="2">
    <source>
        <dbReference type="EMBL" id="GFH13507.1"/>
    </source>
</evidence>